<protein>
    <recommendedName>
        <fullName evidence="5">DUF5050 domain-containing protein</fullName>
    </recommendedName>
</protein>
<dbReference type="SUPFAM" id="SSF63825">
    <property type="entry name" value="YWTD domain"/>
    <property type="match status" value="1"/>
</dbReference>
<dbReference type="Gene3D" id="2.120.10.30">
    <property type="entry name" value="TolB, C-terminal domain"/>
    <property type="match status" value="2"/>
</dbReference>
<accession>A0ABQ5N8Z0</accession>
<dbReference type="InterPro" id="IPR053369">
    <property type="entry name" value="SrfA-induced_signal"/>
</dbReference>
<proteinExistence type="predicted"/>
<dbReference type="PROSITE" id="PS00018">
    <property type="entry name" value="EF_HAND_1"/>
    <property type="match status" value="1"/>
</dbReference>
<gene>
    <name evidence="3" type="ORF">bsdE14_30890</name>
</gene>
<dbReference type="Gene3D" id="1.10.1330.10">
    <property type="entry name" value="Dockerin domain"/>
    <property type="match status" value="1"/>
</dbReference>
<feature type="domain" description="Bacterial Ig-like" evidence="1">
    <location>
        <begin position="458"/>
        <end position="513"/>
    </location>
</feature>
<dbReference type="SUPFAM" id="SSF69304">
    <property type="entry name" value="Tricorn protease N-terminal domain"/>
    <property type="match status" value="1"/>
</dbReference>
<evidence type="ECO:0000313" key="3">
    <source>
        <dbReference type="EMBL" id="GLC31679.1"/>
    </source>
</evidence>
<reference evidence="3 4" key="1">
    <citation type="journal article" date="2024" name="Int. J. Syst. Evol. Microbiol.">
        <title>Clostridium omnivorum sp. nov., isolated from anoxic soil under the treatment of reductive soil disinfestation.</title>
        <authorList>
            <person name="Ueki A."/>
            <person name="Tonouchi A."/>
            <person name="Kaku N."/>
            <person name="Honma S."/>
            <person name="Ueki K."/>
        </authorList>
    </citation>
    <scope>NUCLEOTIDE SEQUENCE [LARGE SCALE GENOMIC DNA]</scope>
    <source>
        <strain evidence="3 4">E14</strain>
    </source>
</reference>
<evidence type="ECO:0000259" key="2">
    <source>
        <dbReference type="Pfam" id="PF16472"/>
    </source>
</evidence>
<dbReference type="InterPro" id="IPR011081">
    <property type="entry name" value="Big_4"/>
</dbReference>
<dbReference type="Pfam" id="PF16472">
    <property type="entry name" value="DUF5050"/>
    <property type="match status" value="2"/>
</dbReference>
<organism evidence="3 4">
    <name type="scientific">Clostridium omnivorum</name>
    <dbReference type="NCBI Taxonomy" id="1604902"/>
    <lineage>
        <taxon>Bacteria</taxon>
        <taxon>Bacillati</taxon>
        <taxon>Bacillota</taxon>
        <taxon>Clostridia</taxon>
        <taxon>Eubacteriales</taxon>
        <taxon>Clostridiaceae</taxon>
        <taxon>Clostridium</taxon>
    </lineage>
</organism>
<keyword evidence="4" id="KW-1185">Reference proteome</keyword>
<evidence type="ECO:0000313" key="4">
    <source>
        <dbReference type="Proteomes" id="UP001208567"/>
    </source>
</evidence>
<dbReference type="SUPFAM" id="SSF63446">
    <property type="entry name" value="Type I dockerin domain"/>
    <property type="match status" value="1"/>
</dbReference>
<sequence length="796" mass="89878">MKKVLLMIVYTLLLLFLGITDYNSYTVKAAVDSSTLSFENFDVNDDWIVDMKDLAELGKRYNCSSKSENWSSDYDINKDNIVDIYDLTLIARALGKEQGNTFGNINNFGLIAKKGTYRYYSNQNDNGYLYKMNYNITSITKLNSDNSLYINVIGDWIYYSNFSDNGYLYKIKTDGSGKVRLNTDLTISTNISNGYLYYINRTDNNSIYSINIDGTQKKKLTKDQVSYINVVDNYIYYIDDSDSYSLYRINIDGTDNRKICTGIIEEINIYNGWIYYTNGNDNYCIYRMNLDGTSNTKLNSQESAFINVSKGKIYYGIMLSTMVETAITLDGRPTSCYTNNGGFFVNVVDDSVYFIDDESPVMYVLNPDNTQIPFGSYTISNVPDIFQTVLKGTSYAPPKTVYAVTTGWNGGAINADVTWNSSTVDTSTPGTYTLYGTVEGYPGKAKLTVTVYSGISVSDLNKTRNKGQQLSLPNEVPAVFSDGTTKNLPVHWLGQLSTDTVGNYSIEGIVDGYDKRIKLNLTVVQNDNTPSGQVIAQIGDWVYYLNIWDNNYLYRIKTDGTGKTRLLAEGFYTSINVKDSYIYFAELNSGSIYRMNLDGTNKVKMCDGTTWNMQLDGSYLYFSNSNDERLYKVNVLTNIKTMVIDQPIRQYRVSGDWVYFDNEYFTYGLYKVKTDGTALQLLRKDYLNVNHTILVVNTAVYYTSDSGSGALCKINIDGTGYTVLENGIGGKIFTDNYYIYLSNNKISLDGTKVIHFTTFDGQIKNVIGGWIYFENPAEDNLLYKVRTDGTDVQIVS</sequence>
<dbReference type="RefSeq" id="WP_264851010.1">
    <property type="nucleotide sequence ID" value="NZ_BRXR01000001.1"/>
</dbReference>
<feature type="domain" description="Prolow-density lipoprotein receptor-related protein 1-like beta-propeller" evidence="2">
    <location>
        <begin position="531"/>
        <end position="761"/>
    </location>
</feature>
<feature type="domain" description="Bacterial Ig-like" evidence="1">
    <location>
        <begin position="385"/>
        <end position="441"/>
    </location>
</feature>
<dbReference type="InterPro" id="IPR036439">
    <property type="entry name" value="Dockerin_dom_sf"/>
</dbReference>
<dbReference type="Gene3D" id="2.60.40.10">
    <property type="entry name" value="Immunoglobulins"/>
    <property type="match status" value="1"/>
</dbReference>
<dbReference type="InterPro" id="IPR013783">
    <property type="entry name" value="Ig-like_fold"/>
</dbReference>
<dbReference type="Proteomes" id="UP001208567">
    <property type="component" value="Unassembled WGS sequence"/>
</dbReference>
<dbReference type="InterPro" id="IPR011042">
    <property type="entry name" value="6-blade_b-propeller_TolB-like"/>
</dbReference>
<dbReference type="PANTHER" id="PTHR32256">
    <property type="match status" value="1"/>
</dbReference>
<evidence type="ECO:0008006" key="5">
    <source>
        <dbReference type="Google" id="ProtNLM"/>
    </source>
</evidence>
<name>A0ABQ5N8Z0_9CLOT</name>
<evidence type="ECO:0000259" key="1">
    <source>
        <dbReference type="Pfam" id="PF07532"/>
    </source>
</evidence>
<dbReference type="PANTHER" id="PTHR32256:SF17">
    <property type="entry name" value="EGF-LIKE DOMAIN-CONTAINING PROTEIN"/>
    <property type="match status" value="1"/>
</dbReference>
<feature type="domain" description="Prolow-density lipoprotein receptor-related protein 1-like beta-propeller" evidence="2">
    <location>
        <begin position="100"/>
        <end position="362"/>
    </location>
</feature>
<dbReference type="InterPro" id="IPR032485">
    <property type="entry name" value="LRP1-like_beta_prop"/>
</dbReference>
<dbReference type="InterPro" id="IPR018247">
    <property type="entry name" value="EF_Hand_1_Ca_BS"/>
</dbReference>
<comment type="caution">
    <text evidence="3">The sequence shown here is derived from an EMBL/GenBank/DDBJ whole genome shotgun (WGS) entry which is preliminary data.</text>
</comment>
<dbReference type="Pfam" id="PF07532">
    <property type="entry name" value="Big_4"/>
    <property type="match status" value="2"/>
</dbReference>
<dbReference type="EMBL" id="BRXR01000001">
    <property type="protein sequence ID" value="GLC31679.1"/>
    <property type="molecule type" value="Genomic_DNA"/>
</dbReference>